<dbReference type="OMA" id="THKQPDL"/>
<dbReference type="AlphaFoldDB" id="A0A2K1JCX9"/>
<evidence type="ECO:0000313" key="3">
    <source>
        <dbReference type="EMBL" id="PNR39384.1"/>
    </source>
</evidence>
<proteinExistence type="predicted"/>
<reference evidence="3 5" key="2">
    <citation type="journal article" date="2018" name="Plant J.">
        <title>The Physcomitrella patens chromosome-scale assembly reveals moss genome structure and evolution.</title>
        <authorList>
            <person name="Lang D."/>
            <person name="Ullrich K.K."/>
            <person name="Murat F."/>
            <person name="Fuchs J."/>
            <person name="Jenkins J."/>
            <person name="Haas F.B."/>
            <person name="Piednoel M."/>
            <person name="Gundlach H."/>
            <person name="Van Bel M."/>
            <person name="Meyberg R."/>
            <person name="Vives C."/>
            <person name="Morata J."/>
            <person name="Symeonidi A."/>
            <person name="Hiss M."/>
            <person name="Muchero W."/>
            <person name="Kamisugi Y."/>
            <person name="Saleh O."/>
            <person name="Blanc G."/>
            <person name="Decker E.L."/>
            <person name="van Gessel N."/>
            <person name="Grimwood J."/>
            <person name="Hayes R.D."/>
            <person name="Graham S.W."/>
            <person name="Gunter L.E."/>
            <person name="McDaniel S.F."/>
            <person name="Hoernstein S.N.W."/>
            <person name="Larsson A."/>
            <person name="Li F.W."/>
            <person name="Perroud P.F."/>
            <person name="Phillips J."/>
            <person name="Ranjan P."/>
            <person name="Rokshar D.S."/>
            <person name="Rothfels C.J."/>
            <person name="Schneider L."/>
            <person name="Shu S."/>
            <person name="Stevenson D.W."/>
            <person name="Thummler F."/>
            <person name="Tillich M."/>
            <person name="Villarreal Aguilar J.C."/>
            <person name="Widiez T."/>
            <person name="Wong G.K."/>
            <person name="Wymore A."/>
            <person name="Zhang Y."/>
            <person name="Zimmer A.D."/>
            <person name="Quatrano R.S."/>
            <person name="Mayer K.F.X."/>
            <person name="Goodstein D."/>
            <person name="Casacuberta J.M."/>
            <person name="Vandepoele K."/>
            <person name="Reski R."/>
            <person name="Cuming A.C."/>
            <person name="Tuskan G.A."/>
            <person name="Maumus F."/>
            <person name="Salse J."/>
            <person name="Schmutz J."/>
            <person name="Rensing S.A."/>
        </authorList>
    </citation>
    <scope>NUCLEOTIDE SEQUENCE [LARGE SCALE GENOMIC DNA]</scope>
    <source>
        <strain evidence="4 5">cv. Gransden 2004</strain>
    </source>
</reference>
<reference evidence="4" key="3">
    <citation type="submission" date="2020-12" db="UniProtKB">
        <authorList>
            <consortium name="EnsemblPlants"/>
        </authorList>
    </citation>
    <scope>IDENTIFICATION</scope>
</reference>
<organism evidence="3">
    <name type="scientific">Physcomitrium patens</name>
    <name type="common">Spreading-leaved earth moss</name>
    <name type="synonym">Physcomitrella patens</name>
    <dbReference type="NCBI Taxonomy" id="3218"/>
    <lineage>
        <taxon>Eukaryota</taxon>
        <taxon>Viridiplantae</taxon>
        <taxon>Streptophyta</taxon>
        <taxon>Embryophyta</taxon>
        <taxon>Bryophyta</taxon>
        <taxon>Bryophytina</taxon>
        <taxon>Bryopsida</taxon>
        <taxon>Funariidae</taxon>
        <taxon>Funariales</taxon>
        <taxon>Funariaceae</taxon>
        <taxon>Physcomitrium</taxon>
    </lineage>
</organism>
<keyword evidence="1" id="KW-0677">Repeat</keyword>
<evidence type="ECO:0000256" key="2">
    <source>
        <dbReference type="PROSITE-ProRule" id="PRU00259"/>
    </source>
</evidence>
<dbReference type="PANTHER" id="PTHR22895:SF0">
    <property type="entry name" value="ARMADILLO REPEAT-CONTAINING PROTEIN 6"/>
    <property type="match status" value="1"/>
</dbReference>
<dbReference type="EMBL" id="ABEU02000015">
    <property type="protein sequence ID" value="PNR39384.1"/>
    <property type="molecule type" value="Genomic_DNA"/>
</dbReference>
<feature type="repeat" description="ARM" evidence="2">
    <location>
        <begin position="415"/>
        <end position="459"/>
    </location>
</feature>
<dbReference type="InterPro" id="IPR016024">
    <property type="entry name" value="ARM-type_fold"/>
</dbReference>
<name>A0A2K1JCX9_PHYPA</name>
<dbReference type="PaxDb" id="3218-PP1S258_36V6.1"/>
<evidence type="ECO:0000256" key="1">
    <source>
        <dbReference type="ARBA" id="ARBA00022737"/>
    </source>
</evidence>
<protein>
    <recommendedName>
        <fullName evidence="6">Armadillo repeat-containing protein 6</fullName>
    </recommendedName>
</protein>
<dbReference type="RefSeq" id="XP_024395866.1">
    <property type="nucleotide sequence ID" value="XM_024540098.2"/>
</dbReference>
<evidence type="ECO:0000313" key="4">
    <source>
        <dbReference type="EnsemblPlants" id="Pp3c15_12310V3.1"/>
    </source>
</evidence>
<dbReference type="OrthoDB" id="449062at2759"/>
<dbReference type="Proteomes" id="UP000006727">
    <property type="component" value="Chromosome 15"/>
</dbReference>
<dbReference type="GeneID" id="112292020"/>
<dbReference type="EnsemblPlants" id="Pp3c15_12310V3.2">
    <property type="protein sequence ID" value="Pp3c15_12310V3.2"/>
    <property type="gene ID" value="Pp3c15_12310"/>
</dbReference>
<sequence length="491" mass="53974">MAPSIKKMTISQESFDAAVKENMDDFDMDLEEAVQDAVQAFKIQGVDLSGIIIDGSNIGKADYVHPVVEALKKLDESLLCLRLENGSYLDWEIRHSEPEKVQTLFETAVEALEKVAELCKGPENAQIAVKHGVVEASLQSYHALKSYRTTWASLALRLLLSVIAEEPGKEVFLNSNGPQVVLEAIALEDKEPYDTMIRELSCTAANVIAVATTKNEKLKECFMDLGADRTLVTYLKFHAEEMGSDGAALQAACDAIRSMTVADDDRVPTSNAFRNAMKIAKLGAIDAFLEIMPQKAKTIPLLASLCFTLKSLCVNDELCKHFAEEGGLDMVIDFLDYACKYPNKIAARQSFALLCQLAGSDANKEAIVKMDGLKKIIRVMQSYNEEPSVLQEGFAVVTTLTLRSPLHATKAVEAGALDLAAEMMEAHSNAPQMLRQACQMVRNLNVRNPENRPITLEKGLEPLIRRAKDTYSICNDVGSAALRDMGLDDYL</sequence>
<dbReference type="PROSITE" id="PS50176">
    <property type="entry name" value="ARM_REPEAT"/>
    <property type="match status" value="1"/>
</dbReference>
<dbReference type="SUPFAM" id="SSF48371">
    <property type="entry name" value="ARM repeat"/>
    <property type="match status" value="1"/>
</dbReference>
<dbReference type="EnsemblPlants" id="Pp3c15_12310V3.1">
    <property type="protein sequence ID" value="Pp3c15_12310V3.1"/>
    <property type="gene ID" value="Pp3c15_12310"/>
</dbReference>
<dbReference type="InterPro" id="IPR000225">
    <property type="entry name" value="Armadillo"/>
</dbReference>
<keyword evidence="5" id="KW-1185">Reference proteome</keyword>
<evidence type="ECO:0000313" key="5">
    <source>
        <dbReference type="Proteomes" id="UP000006727"/>
    </source>
</evidence>
<gene>
    <name evidence="4" type="primary">LOC112292020</name>
    <name evidence="3" type="ORF">PHYPA_019662</name>
</gene>
<accession>A0A2K1JCX9</accession>
<dbReference type="Gramene" id="Pp3c15_12310V3.2">
    <property type="protein sequence ID" value="Pp3c15_12310V3.2"/>
    <property type="gene ID" value="Pp3c15_12310"/>
</dbReference>
<dbReference type="STRING" id="3218.A0A2K1JCX9"/>
<dbReference type="Gramene" id="Pp3c15_12310V3.1">
    <property type="protein sequence ID" value="Pp3c15_12310V3.1"/>
    <property type="gene ID" value="Pp3c15_12310"/>
</dbReference>
<dbReference type="Gene3D" id="1.25.10.10">
    <property type="entry name" value="Leucine-rich Repeat Variant"/>
    <property type="match status" value="1"/>
</dbReference>
<dbReference type="FunCoup" id="A0A2K1JCX9">
    <property type="interactions" value="4327"/>
</dbReference>
<dbReference type="PANTHER" id="PTHR22895">
    <property type="entry name" value="ARMADILLO REPEAT-CONTAINING PROTEIN 6"/>
    <property type="match status" value="1"/>
</dbReference>
<dbReference type="InterPro" id="IPR011989">
    <property type="entry name" value="ARM-like"/>
</dbReference>
<dbReference type="KEGG" id="ppp:112292020"/>
<evidence type="ECO:0008006" key="6">
    <source>
        <dbReference type="Google" id="ProtNLM"/>
    </source>
</evidence>
<reference evidence="3 5" key="1">
    <citation type="journal article" date="2008" name="Science">
        <title>The Physcomitrella genome reveals evolutionary insights into the conquest of land by plants.</title>
        <authorList>
            <person name="Rensing S."/>
            <person name="Lang D."/>
            <person name="Zimmer A."/>
            <person name="Terry A."/>
            <person name="Salamov A."/>
            <person name="Shapiro H."/>
            <person name="Nishiyama T."/>
            <person name="Perroud P.-F."/>
            <person name="Lindquist E."/>
            <person name="Kamisugi Y."/>
            <person name="Tanahashi T."/>
            <person name="Sakakibara K."/>
            <person name="Fujita T."/>
            <person name="Oishi K."/>
            <person name="Shin-I T."/>
            <person name="Kuroki Y."/>
            <person name="Toyoda A."/>
            <person name="Suzuki Y."/>
            <person name="Hashimoto A."/>
            <person name="Yamaguchi K."/>
            <person name="Sugano A."/>
            <person name="Kohara Y."/>
            <person name="Fujiyama A."/>
            <person name="Anterola A."/>
            <person name="Aoki S."/>
            <person name="Ashton N."/>
            <person name="Barbazuk W.B."/>
            <person name="Barker E."/>
            <person name="Bennetzen J."/>
            <person name="Bezanilla M."/>
            <person name="Blankenship R."/>
            <person name="Cho S.H."/>
            <person name="Dutcher S."/>
            <person name="Estelle M."/>
            <person name="Fawcett J.A."/>
            <person name="Gundlach H."/>
            <person name="Hanada K."/>
            <person name="Heyl A."/>
            <person name="Hicks K.A."/>
            <person name="Hugh J."/>
            <person name="Lohr M."/>
            <person name="Mayer K."/>
            <person name="Melkozernov A."/>
            <person name="Murata T."/>
            <person name="Nelson D."/>
            <person name="Pils B."/>
            <person name="Prigge M."/>
            <person name="Reiss B."/>
            <person name="Renner T."/>
            <person name="Rombauts S."/>
            <person name="Rushton P."/>
            <person name="Sanderfoot A."/>
            <person name="Schween G."/>
            <person name="Shiu S.-H."/>
            <person name="Stueber K."/>
            <person name="Theodoulou F.L."/>
            <person name="Tu H."/>
            <person name="Van de Peer Y."/>
            <person name="Verrier P.J."/>
            <person name="Waters E."/>
            <person name="Wood A."/>
            <person name="Yang L."/>
            <person name="Cove D."/>
            <person name="Cuming A."/>
            <person name="Hasebe M."/>
            <person name="Lucas S."/>
            <person name="Mishler D.B."/>
            <person name="Reski R."/>
            <person name="Grigoriev I."/>
            <person name="Quatrano R.S."/>
            <person name="Boore J.L."/>
        </authorList>
    </citation>
    <scope>NUCLEOTIDE SEQUENCE [LARGE SCALE GENOMIC DNA]</scope>
    <source>
        <strain evidence="4 5">cv. Gransden 2004</strain>
    </source>
</reference>